<dbReference type="EMBL" id="CP000010">
    <property type="protein sequence ID" value="AAU50012.1"/>
    <property type="molecule type" value="Genomic_DNA"/>
</dbReference>
<sequence>MDTLSSRVQSFMEAVMSFSLHRVVLPLVAAGAGVCALAAPLAASADEIVVEQAVPGVVVAPAMREVVVVAPSAPPPVRYEVVPEPRVGYVWDRGHWRWDHDRYVWIAGHWEVERIGMHWAPGHWSQRGPGWVWVRGHWA</sequence>
<dbReference type="HOGENOM" id="CLU_162506_0_0_4"/>
<organism evidence="1 2">
    <name type="scientific">Burkholderia mallei (strain ATCC 23344)</name>
    <dbReference type="NCBI Taxonomy" id="243160"/>
    <lineage>
        <taxon>Bacteria</taxon>
        <taxon>Pseudomonadati</taxon>
        <taxon>Pseudomonadota</taxon>
        <taxon>Betaproteobacteria</taxon>
        <taxon>Burkholderiales</taxon>
        <taxon>Burkholderiaceae</taxon>
        <taxon>Burkholderia</taxon>
        <taxon>pseudomallei group</taxon>
    </lineage>
</organism>
<proteinExistence type="predicted"/>
<gene>
    <name evidence="1" type="ordered locus">BMA2110</name>
</gene>
<dbReference type="eggNOG" id="ENOG5033IE5">
    <property type="taxonomic scope" value="Bacteria"/>
</dbReference>
<protein>
    <recommendedName>
        <fullName evidence="3">YXWGXW repeat protein</fullName>
    </recommendedName>
</protein>
<dbReference type="Pfam" id="PF12779">
    <property type="entry name" value="WXXGXW"/>
    <property type="match status" value="2"/>
</dbReference>
<dbReference type="PATRIC" id="fig|243160.12.peg.2179"/>
<dbReference type="InterPro" id="IPR024447">
    <property type="entry name" value="YXWGXW_rpt"/>
</dbReference>
<evidence type="ECO:0000313" key="2">
    <source>
        <dbReference type="Proteomes" id="UP000006693"/>
    </source>
</evidence>
<dbReference type="RefSeq" id="WP_004194891.1">
    <property type="nucleotide sequence ID" value="NC_006348.1"/>
</dbReference>
<accession>A0A0H2WL14</accession>
<evidence type="ECO:0000313" key="1">
    <source>
        <dbReference type="EMBL" id="AAU50012.1"/>
    </source>
</evidence>
<dbReference type="GeneID" id="93061169"/>
<dbReference type="KEGG" id="bma:BMA2110"/>
<reference evidence="1 2" key="1">
    <citation type="journal article" date="2004" name="Proc. Natl. Acad. Sci. U.S.A.">
        <title>Structural flexibility in the Burkholderia mallei genome.</title>
        <authorList>
            <person name="Nierman W.C."/>
            <person name="DeShazer D."/>
            <person name="Kim H.S."/>
            <person name="Tettelin H."/>
            <person name="Nelson K.E."/>
            <person name="Feldblyum T."/>
            <person name="Ulrich R.L."/>
            <person name="Ronning C.M."/>
            <person name="Brinkac L.M."/>
            <person name="Daugherty S.C."/>
            <person name="Davidsen T.D."/>
            <person name="Deboy R.T."/>
            <person name="Dimitrov G."/>
            <person name="Dodson R.J."/>
            <person name="Durkin A.S."/>
            <person name="Gwinn M.L."/>
            <person name="Haft D.H."/>
            <person name="Khouri H."/>
            <person name="Kolonay J.F."/>
            <person name="Madupu R."/>
            <person name="Mohammoud Y."/>
            <person name="Nelson W.C."/>
            <person name="Radune D."/>
            <person name="Romero C.M."/>
            <person name="Sarria S."/>
            <person name="Selengut J."/>
            <person name="Shamblin C."/>
            <person name="Sullivan S.A."/>
            <person name="White O."/>
            <person name="Yu Y."/>
            <person name="Zafar N."/>
            <person name="Zhou L."/>
            <person name="Fraser C.M."/>
        </authorList>
    </citation>
    <scope>NUCLEOTIDE SEQUENCE [LARGE SCALE GENOMIC DNA]</scope>
    <source>
        <strain evidence="1 2">ATCC 23344</strain>
    </source>
</reference>
<name>A0A0H2WL14_BURMA</name>
<dbReference type="AlphaFoldDB" id="A0A0H2WL14"/>
<evidence type="ECO:0008006" key="3">
    <source>
        <dbReference type="Google" id="ProtNLM"/>
    </source>
</evidence>
<dbReference type="Proteomes" id="UP000006693">
    <property type="component" value="Chromosome 1"/>
</dbReference>
<keyword evidence="2" id="KW-1185">Reference proteome</keyword>